<dbReference type="PROSITE" id="PS51819">
    <property type="entry name" value="VOC"/>
    <property type="match status" value="1"/>
</dbReference>
<dbReference type="InterPro" id="IPR004360">
    <property type="entry name" value="Glyas_Fos-R_dOase_dom"/>
</dbReference>
<dbReference type="Gene3D" id="3.10.180.10">
    <property type="entry name" value="2,3-Dihydroxybiphenyl 1,2-Dioxygenase, domain 1"/>
    <property type="match status" value="1"/>
</dbReference>
<dbReference type="SUPFAM" id="SSF54593">
    <property type="entry name" value="Glyoxalase/Bleomycin resistance protein/Dihydroxybiphenyl dioxygenase"/>
    <property type="match status" value="1"/>
</dbReference>
<proteinExistence type="predicted"/>
<evidence type="ECO:0000256" key="1">
    <source>
        <dbReference type="SAM" id="MobiDB-lite"/>
    </source>
</evidence>
<feature type="region of interest" description="Disordered" evidence="1">
    <location>
        <begin position="1"/>
        <end position="32"/>
    </location>
</feature>
<dbReference type="EMBL" id="BMSA01000009">
    <property type="protein sequence ID" value="GGT54450.1"/>
    <property type="molecule type" value="Genomic_DNA"/>
</dbReference>
<feature type="domain" description="VOC" evidence="2">
    <location>
        <begin position="46"/>
        <end position="160"/>
    </location>
</feature>
<keyword evidence="4" id="KW-1185">Reference proteome</keyword>
<evidence type="ECO:0000259" key="2">
    <source>
        <dbReference type="PROSITE" id="PS51819"/>
    </source>
</evidence>
<dbReference type="AlphaFoldDB" id="A0A918HE48"/>
<dbReference type="Pfam" id="PF00903">
    <property type="entry name" value="Glyoxalase"/>
    <property type="match status" value="1"/>
</dbReference>
<reference evidence="3" key="1">
    <citation type="journal article" date="2014" name="Int. J. Syst. Evol. Microbiol.">
        <title>Complete genome sequence of Corynebacterium casei LMG S-19264T (=DSM 44701T), isolated from a smear-ripened cheese.</title>
        <authorList>
            <consortium name="US DOE Joint Genome Institute (JGI-PGF)"/>
            <person name="Walter F."/>
            <person name="Albersmeier A."/>
            <person name="Kalinowski J."/>
            <person name="Ruckert C."/>
        </authorList>
    </citation>
    <scope>NUCLEOTIDE SEQUENCE</scope>
    <source>
        <strain evidence="3">JCM 4125</strain>
    </source>
</reference>
<accession>A0A918HE48</accession>
<dbReference type="InterPro" id="IPR029068">
    <property type="entry name" value="Glyas_Bleomycin-R_OHBP_Dase"/>
</dbReference>
<name>A0A918HE48_9ACTN</name>
<evidence type="ECO:0000313" key="4">
    <source>
        <dbReference type="Proteomes" id="UP000646776"/>
    </source>
</evidence>
<evidence type="ECO:0000313" key="3">
    <source>
        <dbReference type="EMBL" id="GGT54450.1"/>
    </source>
</evidence>
<sequence length="172" mass="18670">MEGISDLGRGSGRDERNAPAGRAILSDPAGGKIRKRGLGSGCMVHVLSSRTLLRPADPERSRRFYGEQLGLAVYREFGTGPERGVVYFLGGGFLEVSGRSPTPPDPAVRLWLQVADVTAAHEELRARGVGIVRPPVKEPWGLVEMWIEDPDGTPIVLVEVPADHPIRYRPGI</sequence>
<dbReference type="Proteomes" id="UP000646776">
    <property type="component" value="Unassembled WGS sequence"/>
</dbReference>
<comment type="caution">
    <text evidence="3">The sequence shown here is derived from an EMBL/GenBank/DDBJ whole genome shotgun (WGS) entry which is preliminary data.</text>
</comment>
<organism evidence="3 4">
    <name type="scientific">Streptomyces phaeofaciens</name>
    <dbReference type="NCBI Taxonomy" id="68254"/>
    <lineage>
        <taxon>Bacteria</taxon>
        <taxon>Bacillati</taxon>
        <taxon>Actinomycetota</taxon>
        <taxon>Actinomycetes</taxon>
        <taxon>Kitasatosporales</taxon>
        <taxon>Streptomycetaceae</taxon>
        <taxon>Streptomyces</taxon>
    </lineage>
</organism>
<gene>
    <name evidence="3" type="ORF">GCM10010226_34240</name>
</gene>
<protein>
    <submittedName>
        <fullName evidence="3">Glyoxalase</fullName>
    </submittedName>
</protein>
<reference evidence="3" key="2">
    <citation type="submission" date="2020-09" db="EMBL/GenBank/DDBJ databases">
        <authorList>
            <person name="Sun Q."/>
            <person name="Ohkuma M."/>
        </authorList>
    </citation>
    <scope>NUCLEOTIDE SEQUENCE</scope>
    <source>
        <strain evidence="3">JCM 4125</strain>
    </source>
</reference>
<dbReference type="InterPro" id="IPR037523">
    <property type="entry name" value="VOC_core"/>
</dbReference>